<evidence type="ECO:0000256" key="4">
    <source>
        <dbReference type="ARBA" id="ARBA00023163"/>
    </source>
</evidence>
<dbReference type="GO" id="GO:0000976">
    <property type="term" value="F:transcription cis-regulatory region binding"/>
    <property type="evidence" value="ECO:0007669"/>
    <property type="project" value="TreeGrafter"/>
</dbReference>
<dbReference type="GO" id="GO:0003700">
    <property type="term" value="F:DNA-binding transcription factor activity"/>
    <property type="evidence" value="ECO:0007669"/>
    <property type="project" value="TreeGrafter"/>
</dbReference>
<sequence>MVTIKTISEKCGVSRATVSKALNGHKDISQSTGEYIRSVAREMGYLPNAAARSLKTKRTNNLGVLFVDKTCSGLTHEYFSAVLESFKVEAERLGYDITFISRNIGSASMSYYEHCKYRGCDGVVIASVDFSDEMVIELVKSEIPTVTIDHVFNGRTAILSDNVQGIRDLVEYVYRCGHRRIAYIHGEDTSVTQKRLASFYRTCAELSIEVPNEYVKAALYHDPKSSGLATRELLELSERPTCILYPDDFSFIGGMNEIERHGLHIPEDISVAGYDGIYLSQVLRPRLTTLRQDTGVLGREAAARLVEAIERPKLAIPQQVMVAGHLIPGSSVRKV</sequence>
<dbReference type="PANTHER" id="PTHR30146">
    <property type="entry name" value="LACI-RELATED TRANSCRIPTIONAL REPRESSOR"/>
    <property type="match status" value="1"/>
</dbReference>
<dbReference type="Proteomes" id="UP000754750">
    <property type="component" value="Unassembled WGS sequence"/>
</dbReference>
<accession>A0A928KWK9</accession>
<dbReference type="PANTHER" id="PTHR30146:SF148">
    <property type="entry name" value="HTH-TYPE TRANSCRIPTIONAL REPRESSOR PURR-RELATED"/>
    <property type="match status" value="1"/>
</dbReference>
<dbReference type="Gene3D" id="1.10.260.40">
    <property type="entry name" value="lambda repressor-like DNA-binding domains"/>
    <property type="match status" value="1"/>
</dbReference>
<organism evidence="6 7">
    <name type="scientific">Faecalispora sporosphaeroides</name>
    <dbReference type="NCBI Taxonomy" id="1549"/>
    <lineage>
        <taxon>Bacteria</taxon>
        <taxon>Bacillati</taxon>
        <taxon>Bacillota</taxon>
        <taxon>Clostridia</taxon>
        <taxon>Eubacteriales</taxon>
        <taxon>Oscillospiraceae</taxon>
        <taxon>Faecalispora</taxon>
    </lineage>
</organism>
<evidence type="ECO:0000313" key="7">
    <source>
        <dbReference type="Proteomes" id="UP000754750"/>
    </source>
</evidence>
<keyword evidence="3" id="KW-0238">DNA-binding</keyword>
<dbReference type="Pfam" id="PF00356">
    <property type="entry name" value="LacI"/>
    <property type="match status" value="1"/>
</dbReference>
<dbReference type="CDD" id="cd06267">
    <property type="entry name" value="PBP1_LacI_sugar_binding-like"/>
    <property type="match status" value="1"/>
</dbReference>
<dbReference type="RefSeq" id="WP_020072584.1">
    <property type="nucleotide sequence ID" value="NZ_JBKWRC010000002.1"/>
</dbReference>
<dbReference type="SUPFAM" id="SSF53822">
    <property type="entry name" value="Periplasmic binding protein-like I"/>
    <property type="match status" value="1"/>
</dbReference>
<dbReference type="InterPro" id="IPR000843">
    <property type="entry name" value="HTH_LacI"/>
</dbReference>
<reference evidence="6" key="1">
    <citation type="submission" date="2019-04" db="EMBL/GenBank/DDBJ databases">
        <title>Evolution of Biomass-Degrading Anaerobic Consortia Revealed by Metagenomics.</title>
        <authorList>
            <person name="Peng X."/>
        </authorList>
    </citation>
    <scope>NUCLEOTIDE SEQUENCE</scope>
    <source>
        <strain evidence="6">SIG551</strain>
    </source>
</reference>
<evidence type="ECO:0000313" key="6">
    <source>
        <dbReference type="EMBL" id="MBE6833466.1"/>
    </source>
</evidence>
<gene>
    <name evidence="6" type="ORF">E7512_07790</name>
</gene>
<keyword evidence="1" id="KW-0678">Repressor</keyword>
<evidence type="ECO:0000256" key="3">
    <source>
        <dbReference type="ARBA" id="ARBA00023125"/>
    </source>
</evidence>
<evidence type="ECO:0000256" key="2">
    <source>
        <dbReference type="ARBA" id="ARBA00023015"/>
    </source>
</evidence>
<dbReference type="AlphaFoldDB" id="A0A928KWK9"/>
<name>A0A928KWK9_9FIRM</name>
<evidence type="ECO:0000256" key="1">
    <source>
        <dbReference type="ARBA" id="ARBA00022491"/>
    </source>
</evidence>
<dbReference type="SMART" id="SM00354">
    <property type="entry name" value="HTH_LACI"/>
    <property type="match status" value="1"/>
</dbReference>
<keyword evidence="2" id="KW-0805">Transcription regulation</keyword>
<dbReference type="InterPro" id="IPR046335">
    <property type="entry name" value="LacI/GalR-like_sensor"/>
</dbReference>
<dbReference type="Gene3D" id="3.40.50.2300">
    <property type="match status" value="2"/>
</dbReference>
<proteinExistence type="predicted"/>
<dbReference type="InterPro" id="IPR010982">
    <property type="entry name" value="Lambda_DNA-bd_dom_sf"/>
</dbReference>
<dbReference type="SUPFAM" id="SSF47413">
    <property type="entry name" value="lambda repressor-like DNA-binding domains"/>
    <property type="match status" value="1"/>
</dbReference>
<dbReference type="InterPro" id="IPR028082">
    <property type="entry name" value="Peripla_BP_I"/>
</dbReference>
<dbReference type="EMBL" id="SVNY01000003">
    <property type="protein sequence ID" value="MBE6833466.1"/>
    <property type="molecule type" value="Genomic_DNA"/>
</dbReference>
<evidence type="ECO:0000259" key="5">
    <source>
        <dbReference type="PROSITE" id="PS50932"/>
    </source>
</evidence>
<comment type="caution">
    <text evidence="6">The sequence shown here is derived from an EMBL/GenBank/DDBJ whole genome shotgun (WGS) entry which is preliminary data.</text>
</comment>
<protein>
    <submittedName>
        <fullName evidence="6">LacI family transcriptional regulator</fullName>
    </submittedName>
</protein>
<dbReference type="Pfam" id="PF13377">
    <property type="entry name" value="Peripla_BP_3"/>
    <property type="match status" value="1"/>
</dbReference>
<dbReference type="CDD" id="cd01392">
    <property type="entry name" value="HTH_LacI"/>
    <property type="match status" value="1"/>
</dbReference>
<dbReference type="PROSITE" id="PS50932">
    <property type="entry name" value="HTH_LACI_2"/>
    <property type="match status" value="1"/>
</dbReference>
<feature type="domain" description="HTH lacI-type" evidence="5">
    <location>
        <begin position="2"/>
        <end position="56"/>
    </location>
</feature>
<keyword evidence="4" id="KW-0804">Transcription</keyword>